<protein>
    <recommendedName>
        <fullName evidence="7">MACPF domain-containing protein</fullName>
    </recommendedName>
</protein>
<dbReference type="SMART" id="SM00261">
    <property type="entry name" value="FU"/>
    <property type="match status" value="1"/>
</dbReference>
<dbReference type="PROSITE" id="PS51412">
    <property type="entry name" value="MACPF_2"/>
    <property type="match status" value="1"/>
</dbReference>
<evidence type="ECO:0000313" key="6">
    <source>
        <dbReference type="EMBL" id="EEN44252.1"/>
    </source>
</evidence>
<evidence type="ECO:0000259" key="5">
    <source>
        <dbReference type="PROSITE" id="PS51412"/>
    </source>
</evidence>
<dbReference type="SMART" id="SM00130">
    <property type="entry name" value="KR"/>
    <property type="match status" value="1"/>
</dbReference>
<dbReference type="CDD" id="cd00064">
    <property type="entry name" value="FU"/>
    <property type="match status" value="1"/>
</dbReference>
<dbReference type="InterPro" id="IPR038178">
    <property type="entry name" value="Kringle_sf"/>
</dbReference>
<comment type="caution">
    <text evidence="3">Lacks conserved residue(s) required for the propagation of feature annotation.</text>
</comment>
<accession>C3ZT46</accession>
<feature type="domain" description="Kringle" evidence="4">
    <location>
        <begin position="698"/>
        <end position="775"/>
    </location>
</feature>
<dbReference type="SUPFAM" id="SSF57440">
    <property type="entry name" value="Kringle-like"/>
    <property type="match status" value="1"/>
</dbReference>
<dbReference type="Gene3D" id="2.40.20.10">
    <property type="entry name" value="Plasminogen Kringle 4"/>
    <property type="match status" value="1"/>
</dbReference>
<evidence type="ECO:0000256" key="1">
    <source>
        <dbReference type="ARBA" id="ARBA00022572"/>
    </source>
</evidence>
<dbReference type="SMART" id="SM00457">
    <property type="entry name" value="MACPF"/>
    <property type="match status" value="1"/>
</dbReference>
<dbReference type="PROSITE" id="PS00021">
    <property type="entry name" value="KRINGLE_1"/>
    <property type="match status" value="1"/>
</dbReference>
<organism>
    <name type="scientific">Branchiostoma floridae</name>
    <name type="common">Florida lancelet</name>
    <name type="synonym">Amphioxus</name>
    <dbReference type="NCBI Taxonomy" id="7739"/>
    <lineage>
        <taxon>Eukaryota</taxon>
        <taxon>Metazoa</taxon>
        <taxon>Chordata</taxon>
        <taxon>Cephalochordata</taxon>
        <taxon>Leptocardii</taxon>
        <taxon>Amphioxiformes</taxon>
        <taxon>Branchiostomatidae</taxon>
        <taxon>Branchiostoma</taxon>
    </lineage>
</organism>
<dbReference type="InterPro" id="IPR000001">
    <property type="entry name" value="Kringle"/>
</dbReference>
<proteinExistence type="predicted"/>
<dbReference type="PROSITE" id="PS50070">
    <property type="entry name" value="KRINGLE_2"/>
    <property type="match status" value="1"/>
</dbReference>
<dbReference type="PRINTS" id="PR00018">
    <property type="entry name" value="KRINGLE"/>
</dbReference>
<dbReference type="InterPro" id="IPR018056">
    <property type="entry name" value="Kringle_CS"/>
</dbReference>
<dbReference type="EMBL" id="GG666676">
    <property type="protein sequence ID" value="EEN44252.1"/>
    <property type="molecule type" value="Genomic_DNA"/>
</dbReference>
<dbReference type="Pfam" id="PF00051">
    <property type="entry name" value="Kringle"/>
    <property type="match status" value="1"/>
</dbReference>
<evidence type="ECO:0008006" key="7">
    <source>
        <dbReference type="Google" id="ProtNLM"/>
    </source>
</evidence>
<dbReference type="PANTHER" id="PTHR46549:SF1">
    <property type="entry name" value="MACPF DOMAIN-CONTAINING PROTEIN"/>
    <property type="match status" value="1"/>
</dbReference>
<dbReference type="Pfam" id="PF01823">
    <property type="entry name" value="MACPF"/>
    <property type="match status" value="1"/>
</dbReference>
<dbReference type="eggNOG" id="KOG2806">
    <property type="taxonomic scope" value="Eukaryota"/>
</dbReference>
<feature type="domain" description="MACPF" evidence="5">
    <location>
        <begin position="1"/>
        <end position="323"/>
    </location>
</feature>
<dbReference type="InterPro" id="IPR020864">
    <property type="entry name" value="MACPF"/>
</dbReference>
<evidence type="ECO:0000256" key="2">
    <source>
        <dbReference type="ARBA" id="ARBA00023157"/>
    </source>
</evidence>
<keyword evidence="2" id="KW-1015">Disulfide bond</keyword>
<dbReference type="CDD" id="cd00108">
    <property type="entry name" value="KR"/>
    <property type="match status" value="1"/>
</dbReference>
<evidence type="ECO:0000259" key="4">
    <source>
        <dbReference type="PROSITE" id="PS50070"/>
    </source>
</evidence>
<dbReference type="PANTHER" id="PTHR46549">
    <property type="entry name" value="MACPF DOMAIN-CONTAINING PROTEIN"/>
    <property type="match status" value="1"/>
</dbReference>
<dbReference type="InterPro" id="IPR013806">
    <property type="entry name" value="Kringle-like"/>
</dbReference>
<dbReference type="InParanoid" id="C3ZT46"/>
<name>C3ZT46_BRAFL</name>
<gene>
    <name evidence="6" type="ORF">BRAFLDRAFT_86688</name>
</gene>
<reference evidence="6" key="1">
    <citation type="journal article" date="2008" name="Nature">
        <title>The amphioxus genome and the evolution of the chordate karyotype.</title>
        <authorList>
            <consortium name="US DOE Joint Genome Institute (JGI-PGF)"/>
            <person name="Putnam N.H."/>
            <person name="Butts T."/>
            <person name="Ferrier D.E.K."/>
            <person name="Furlong R.F."/>
            <person name="Hellsten U."/>
            <person name="Kawashima T."/>
            <person name="Robinson-Rechavi M."/>
            <person name="Shoguchi E."/>
            <person name="Terry A."/>
            <person name="Yu J.-K."/>
            <person name="Benito-Gutierrez E.L."/>
            <person name="Dubchak I."/>
            <person name="Garcia-Fernandez J."/>
            <person name="Gibson-Brown J.J."/>
            <person name="Grigoriev I.V."/>
            <person name="Horton A.C."/>
            <person name="de Jong P.J."/>
            <person name="Jurka J."/>
            <person name="Kapitonov V.V."/>
            <person name="Kohara Y."/>
            <person name="Kuroki Y."/>
            <person name="Lindquist E."/>
            <person name="Lucas S."/>
            <person name="Osoegawa K."/>
            <person name="Pennacchio L.A."/>
            <person name="Salamov A.A."/>
            <person name="Satou Y."/>
            <person name="Sauka-Spengler T."/>
            <person name="Schmutz J."/>
            <person name="Shin-I T."/>
            <person name="Toyoda A."/>
            <person name="Bronner-Fraser M."/>
            <person name="Fujiyama A."/>
            <person name="Holland L.Z."/>
            <person name="Holland P.W.H."/>
            <person name="Satoh N."/>
            <person name="Rokhsar D.S."/>
        </authorList>
    </citation>
    <scope>NUCLEOTIDE SEQUENCE [LARGE SCALE GENOMIC DNA]</scope>
    <source>
        <strain evidence="6">S238N-H82</strain>
        <tissue evidence="6">Testes</tissue>
    </source>
</reference>
<keyword evidence="1 3" id="KW-0420">Kringle</keyword>
<sequence length="776" mass="85390">MAKSVEKEAEVAGAIEKSAMQSVIDGVLGSGMHMKVDVQQGGKKKPEADSSSQPPAFAFPIGMGAALMNGCFGKGYGPGDPCYNVKTVIPRCYAMMEGCTYIGVGFDGRGDYSSASRKKNLVQRFCKNKRKYEIFLDDVRPDTLSLDFLRDFLALPDSFKTGKQELQKFIIRYGTHYIKSAKFGGSFRVFKTQEASKTQSLTEFSVEAQASYSGMFSAGASFGMKGSSESAQSSKTSNTRVTAEGGHQEVAAVVADFYTTGFKDTFSQWLKTIPTYPKPVEMFMGTITELLNLNFKLMFPFDIKDVATGCFSEDLKTENGTGKKYYEISKLIIFDLPQDVDENIKKDAAAILLFINGRWNCRLPDTRFHGYNSHSNGGSGDTKKKIVSCFGFVMTYDEDTGQFSVTDANLEASKEVLGSLSGINTDAIAGRAEYVNPIERSGQNSGNLASIVQAPCTVKWSNSYQIDPTIEGGQCLYFVGASAGDFFVMFSVIPRDKTTWFHLQISLQGVALYKGMKLVKYEEEIAARGLGASNLFQPYFICLDEESSRTYIKYGIGSDTSEKGKVYLFYDDENPPLGIRYYSFGSGEANVEIMDARVIEGSKAGDMECTGYRVMKNGKCVEDCHPECDGCIPKTPGSKLDTECRRCKHFTIDKNEGGTKCVPDKEECPPSSIVDPIKKTCKCPDNKVLSVDGKACTYCQIGNGKSYRGTVSVTKSGKTCDSWDSHREYGNIVDRSFGLEKNYCRNPDGNPNGVWCYNSRGSYHVQMEGCDVPKCE</sequence>
<dbReference type="AlphaFoldDB" id="C3ZT46"/>
<dbReference type="InterPro" id="IPR006212">
    <property type="entry name" value="Furin_repeat"/>
</dbReference>
<evidence type="ECO:0000256" key="3">
    <source>
        <dbReference type="PROSITE-ProRule" id="PRU00121"/>
    </source>
</evidence>